<dbReference type="PANTHER" id="PTHR34706:SF3">
    <property type="entry name" value="ANKYRIN REPEAT PROTEIN (AFU_ORTHOLOGUE AFUA_7G06200)"/>
    <property type="match status" value="1"/>
</dbReference>
<name>A0A1L9UUK4_ASPBC</name>
<dbReference type="PANTHER" id="PTHR34706">
    <property type="entry name" value="SLR1338 PROTEIN"/>
    <property type="match status" value="1"/>
</dbReference>
<dbReference type="Gene3D" id="3.40.50.410">
    <property type="entry name" value="von Willebrand factor, type A domain"/>
    <property type="match status" value="1"/>
</dbReference>
<dbReference type="EMBL" id="KV878681">
    <property type="protein sequence ID" value="OJJ75331.1"/>
    <property type="molecule type" value="Genomic_DNA"/>
</dbReference>
<dbReference type="RefSeq" id="XP_067482578.1">
    <property type="nucleotide sequence ID" value="XM_067617175.1"/>
</dbReference>
<dbReference type="AlphaFoldDB" id="A0A1L9UUK4"/>
<evidence type="ECO:0008006" key="3">
    <source>
        <dbReference type="Google" id="ProtNLM"/>
    </source>
</evidence>
<protein>
    <recommendedName>
        <fullName evidence="3">VWFA domain-containing protein</fullName>
    </recommendedName>
</protein>
<proteinExistence type="predicted"/>
<evidence type="ECO:0000313" key="1">
    <source>
        <dbReference type="EMBL" id="OJJ75331.1"/>
    </source>
</evidence>
<sequence>MDLDFSDESDASSVDEEEIFINEIVAEVVDRFLTEFSRHLGVTQPDNSAPQRSLEPKVPESEGEYREYVWNYIEKNLRSYYQPGDQYVEQIVKSAAARAKGLTQKYELDPATTPKVAIMALYDFVILCDDSKSMRKDKGTRIRALEDTCQRVAEIANEVQDQDVYLRFLNNSEDQHLGKLSPIEIQNQLKKVKYLGVTRLGNVLQTKIVAPLIFDPLENNLPAKPLIVIVVTDGHPQGEPENCFAETIMDCKKRLSELSEQQAGAIFIISRVGNDANAETFLSSLRMNEEIQEMIYCCQDQLDDRREVFLRAGKAHGYTSVVDCEREDEDVEKFIPWIFRHTDLVDWDCTQGWPKDDFLFQALFAKLVDYIEEQGHAGMIEDILSKETGISNILNPRGTIELPRKSWKVGGRSSHTNFIWSQSHIFADLIRNIYHRLDDLDEEAPGVG</sequence>
<dbReference type="STRING" id="767769.A0A1L9UUK4"/>
<dbReference type="InterPro" id="IPR036465">
    <property type="entry name" value="vWFA_dom_sf"/>
</dbReference>
<evidence type="ECO:0000313" key="2">
    <source>
        <dbReference type="Proteomes" id="UP000184499"/>
    </source>
</evidence>
<gene>
    <name evidence="1" type="ORF">ASPBRDRAFT_118454</name>
</gene>
<accession>A0A1L9UUK4</accession>
<reference evidence="2" key="1">
    <citation type="journal article" date="2017" name="Genome Biol.">
        <title>Comparative genomics reveals high biological diversity and specific adaptations in the industrially and medically important fungal genus Aspergillus.</title>
        <authorList>
            <person name="de Vries R.P."/>
            <person name="Riley R."/>
            <person name="Wiebenga A."/>
            <person name="Aguilar-Osorio G."/>
            <person name="Amillis S."/>
            <person name="Uchima C.A."/>
            <person name="Anderluh G."/>
            <person name="Asadollahi M."/>
            <person name="Askin M."/>
            <person name="Barry K."/>
            <person name="Battaglia E."/>
            <person name="Bayram O."/>
            <person name="Benocci T."/>
            <person name="Braus-Stromeyer S.A."/>
            <person name="Caldana C."/>
            <person name="Canovas D."/>
            <person name="Cerqueira G.C."/>
            <person name="Chen F."/>
            <person name="Chen W."/>
            <person name="Choi C."/>
            <person name="Clum A."/>
            <person name="Dos Santos R.A."/>
            <person name="Damasio A.R."/>
            <person name="Diallinas G."/>
            <person name="Emri T."/>
            <person name="Fekete E."/>
            <person name="Flipphi M."/>
            <person name="Freyberg S."/>
            <person name="Gallo A."/>
            <person name="Gournas C."/>
            <person name="Habgood R."/>
            <person name="Hainaut M."/>
            <person name="Harispe M.L."/>
            <person name="Henrissat B."/>
            <person name="Hilden K.S."/>
            <person name="Hope R."/>
            <person name="Hossain A."/>
            <person name="Karabika E."/>
            <person name="Karaffa L."/>
            <person name="Karanyi Z."/>
            <person name="Krasevec N."/>
            <person name="Kuo A."/>
            <person name="Kusch H."/>
            <person name="LaButti K."/>
            <person name="Lagendijk E.L."/>
            <person name="Lapidus A."/>
            <person name="Levasseur A."/>
            <person name="Lindquist E."/>
            <person name="Lipzen A."/>
            <person name="Logrieco A.F."/>
            <person name="MacCabe A."/>
            <person name="Maekelae M.R."/>
            <person name="Malavazi I."/>
            <person name="Melin P."/>
            <person name="Meyer V."/>
            <person name="Mielnichuk N."/>
            <person name="Miskei M."/>
            <person name="Molnar A.P."/>
            <person name="Mule G."/>
            <person name="Ngan C.Y."/>
            <person name="Orejas M."/>
            <person name="Orosz E."/>
            <person name="Ouedraogo J.P."/>
            <person name="Overkamp K.M."/>
            <person name="Park H.-S."/>
            <person name="Perrone G."/>
            <person name="Piumi F."/>
            <person name="Punt P.J."/>
            <person name="Ram A.F."/>
            <person name="Ramon A."/>
            <person name="Rauscher S."/>
            <person name="Record E."/>
            <person name="Riano-Pachon D.M."/>
            <person name="Robert V."/>
            <person name="Roehrig J."/>
            <person name="Ruller R."/>
            <person name="Salamov A."/>
            <person name="Salih N.S."/>
            <person name="Samson R.A."/>
            <person name="Sandor E."/>
            <person name="Sanguinetti M."/>
            <person name="Schuetze T."/>
            <person name="Sepcic K."/>
            <person name="Shelest E."/>
            <person name="Sherlock G."/>
            <person name="Sophianopoulou V."/>
            <person name="Squina F.M."/>
            <person name="Sun H."/>
            <person name="Susca A."/>
            <person name="Todd R.B."/>
            <person name="Tsang A."/>
            <person name="Unkles S.E."/>
            <person name="van de Wiele N."/>
            <person name="van Rossen-Uffink D."/>
            <person name="Oliveira J.V."/>
            <person name="Vesth T.C."/>
            <person name="Visser J."/>
            <person name="Yu J.-H."/>
            <person name="Zhou M."/>
            <person name="Andersen M.R."/>
            <person name="Archer D.B."/>
            <person name="Baker S.E."/>
            <person name="Benoit I."/>
            <person name="Brakhage A.A."/>
            <person name="Braus G.H."/>
            <person name="Fischer R."/>
            <person name="Frisvad J.C."/>
            <person name="Goldman G.H."/>
            <person name="Houbraken J."/>
            <person name="Oakley B."/>
            <person name="Pocsi I."/>
            <person name="Scazzocchio C."/>
            <person name="Seiboth B."/>
            <person name="vanKuyk P.A."/>
            <person name="Wortman J."/>
            <person name="Dyer P.S."/>
            <person name="Grigoriev I.V."/>
        </authorList>
    </citation>
    <scope>NUCLEOTIDE SEQUENCE [LARGE SCALE GENOMIC DNA]</scope>
    <source>
        <strain evidence="2">CBS 101740 / IMI 381727 / IBT 21946</strain>
    </source>
</reference>
<dbReference type="OrthoDB" id="2142040at2759"/>
<dbReference type="GeneID" id="93569663"/>
<organism evidence="1 2">
    <name type="scientific">Aspergillus brasiliensis (strain CBS 101740 / IMI 381727 / IBT 21946)</name>
    <dbReference type="NCBI Taxonomy" id="767769"/>
    <lineage>
        <taxon>Eukaryota</taxon>
        <taxon>Fungi</taxon>
        <taxon>Dikarya</taxon>
        <taxon>Ascomycota</taxon>
        <taxon>Pezizomycotina</taxon>
        <taxon>Eurotiomycetes</taxon>
        <taxon>Eurotiomycetidae</taxon>
        <taxon>Eurotiales</taxon>
        <taxon>Aspergillaceae</taxon>
        <taxon>Aspergillus</taxon>
        <taxon>Aspergillus subgen. Circumdati</taxon>
    </lineage>
</organism>
<dbReference type="OMA" id="GEDENCF"/>
<dbReference type="SUPFAM" id="SSF53300">
    <property type="entry name" value="vWA-like"/>
    <property type="match status" value="1"/>
</dbReference>
<keyword evidence="2" id="KW-1185">Reference proteome</keyword>
<dbReference type="VEuPathDB" id="FungiDB:ASPBRDRAFT_118454"/>
<dbReference type="Proteomes" id="UP000184499">
    <property type="component" value="Unassembled WGS sequence"/>
</dbReference>